<name>A0A3S0H649_9BACT</name>
<feature type="signal peptide" evidence="1">
    <location>
        <begin position="1"/>
        <end position="27"/>
    </location>
</feature>
<keyword evidence="3" id="KW-1185">Reference proteome</keyword>
<evidence type="ECO:0000313" key="3">
    <source>
        <dbReference type="Proteomes" id="UP000282184"/>
    </source>
</evidence>
<dbReference type="OrthoDB" id="9840116at2"/>
<dbReference type="RefSeq" id="WP_126695526.1">
    <property type="nucleotide sequence ID" value="NZ_RXOF01000017.1"/>
</dbReference>
<reference evidence="2 3" key="1">
    <citation type="submission" date="2018-12" db="EMBL/GenBank/DDBJ databases">
        <title>Hymenobacter gummosus sp. nov., isolated from a spring.</title>
        <authorList>
            <person name="Nie L."/>
        </authorList>
    </citation>
    <scope>NUCLEOTIDE SEQUENCE [LARGE SCALE GENOMIC DNA]</scope>
    <source>
        <strain evidence="2 3">KCTC 52166</strain>
    </source>
</reference>
<dbReference type="EMBL" id="RXOF01000017">
    <property type="protein sequence ID" value="RTQ45990.1"/>
    <property type="molecule type" value="Genomic_DNA"/>
</dbReference>
<dbReference type="Proteomes" id="UP000282184">
    <property type="component" value="Unassembled WGS sequence"/>
</dbReference>
<evidence type="ECO:0000256" key="1">
    <source>
        <dbReference type="SAM" id="SignalP"/>
    </source>
</evidence>
<dbReference type="AlphaFoldDB" id="A0A3S0H649"/>
<gene>
    <name evidence="2" type="ORF">EJV47_22795</name>
</gene>
<organism evidence="2 3">
    <name type="scientific">Hymenobacter gummosus</name>
    <dbReference type="NCBI Taxonomy" id="1776032"/>
    <lineage>
        <taxon>Bacteria</taxon>
        <taxon>Pseudomonadati</taxon>
        <taxon>Bacteroidota</taxon>
        <taxon>Cytophagia</taxon>
        <taxon>Cytophagales</taxon>
        <taxon>Hymenobacteraceae</taxon>
        <taxon>Hymenobacter</taxon>
    </lineage>
</organism>
<proteinExistence type="predicted"/>
<evidence type="ECO:0000313" key="2">
    <source>
        <dbReference type="EMBL" id="RTQ45990.1"/>
    </source>
</evidence>
<accession>A0A3S0H649</accession>
<evidence type="ECO:0008006" key="4">
    <source>
        <dbReference type="Google" id="ProtNLM"/>
    </source>
</evidence>
<protein>
    <recommendedName>
        <fullName evidence="4">Lipoprotein</fullName>
    </recommendedName>
</protein>
<keyword evidence="1" id="KW-0732">Signal</keyword>
<feature type="chain" id="PRO_5018612062" description="Lipoprotein" evidence="1">
    <location>
        <begin position="28"/>
        <end position="172"/>
    </location>
</feature>
<dbReference type="PROSITE" id="PS51257">
    <property type="entry name" value="PROKAR_LIPOPROTEIN"/>
    <property type="match status" value="1"/>
</dbReference>
<sequence>MKTMPALYSCWPLVLLVALGSSCQRPAAAGRYLPPAPTPAPAARPQMVFMSFKATAQPAGAAAIELLQSTVVAGAPKPAAAAVRAGEPAYLRIAQLDARRQVVAAVVVAHPLRRAVETSTPEGALQRQAVTLPEAEFFVRLALLPQAAGVRVEEFIDQQSIGTTDFPVPAHD</sequence>
<comment type="caution">
    <text evidence="2">The sequence shown here is derived from an EMBL/GenBank/DDBJ whole genome shotgun (WGS) entry which is preliminary data.</text>
</comment>